<feature type="region of interest" description="Disordered" evidence="1">
    <location>
        <begin position="36"/>
        <end position="59"/>
    </location>
</feature>
<dbReference type="AlphaFoldDB" id="A0A2J7ZQY7"/>
<evidence type="ECO:0000256" key="1">
    <source>
        <dbReference type="SAM" id="MobiDB-lite"/>
    </source>
</evidence>
<feature type="region of interest" description="Disordered" evidence="1">
    <location>
        <begin position="76"/>
        <end position="106"/>
    </location>
</feature>
<sequence length="198" mass="19734">MLRRLCTPLSAWVLEIPKVASGTTCHALLIRATPHGRTLSSPADRSGEEGAARGGGPGRLVESVVERLVDRLSRGEFAPGAGPLPPLSSSAGGSAGSAGEGGGGSGRGGAVSYDFDIVPRPIDIEAFRRALAAALTEHAGAVGGAGGAGSGGGAAAWELQAAAPAQRLPESELSQLLAEEPVPVVRSRLAGLLSRSGF</sequence>
<dbReference type="Proteomes" id="UP000236333">
    <property type="component" value="Unassembled WGS sequence"/>
</dbReference>
<name>A0A2J7ZQY7_9CHLO</name>
<keyword evidence="3" id="KW-1185">Reference proteome</keyword>
<dbReference type="EMBL" id="PGGS01000612">
    <property type="protein sequence ID" value="PNH02670.1"/>
    <property type="molecule type" value="Genomic_DNA"/>
</dbReference>
<evidence type="ECO:0000313" key="3">
    <source>
        <dbReference type="Proteomes" id="UP000236333"/>
    </source>
</evidence>
<evidence type="ECO:0000313" key="2">
    <source>
        <dbReference type="EMBL" id="PNH02670.1"/>
    </source>
</evidence>
<proteinExistence type="predicted"/>
<dbReference type="OrthoDB" id="544879at2759"/>
<feature type="compositionally biased region" description="Gly residues" evidence="1">
    <location>
        <begin position="93"/>
        <end position="106"/>
    </location>
</feature>
<accession>A0A2J7ZQY7</accession>
<protein>
    <submittedName>
        <fullName evidence="2">Uncharacterized protein</fullName>
    </submittedName>
</protein>
<organism evidence="2 3">
    <name type="scientific">Tetrabaena socialis</name>
    <dbReference type="NCBI Taxonomy" id="47790"/>
    <lineage>
        <taxon>Eukaryota</taxon>
        <taxon>Viridiplantae</taxon>
        <taxon>Chlorophyta</taxon>
        <taxon>core chlorophytes</taxon>
        <taxon>Chlorophyceae</taxon>
        <taxon>CS clade</taxon>
        <taxon>Chlamydomonadales</taxon>
        <taxon>Tetrabaenaceae</taxon>
        <taxon>Tetrabaena</taxon>
    </lineage>
</organism>
<comment type="caution">
    <text evidence="2">The sequence shown here is derived from an EMBL/GenBank/DDBJ whole genome shotgun (WGS) entry which is preliminary data.</text>
</comment>
<gene>
    <name evidence="2" type="ORF">TSOC_011343</name>
</gene>
<reference evidence="2 3" key="1">
    <citation type="journal article" date="2017" name="Mol. Biol. Evol.">
        <title>The 4-celled Tetrabaena socialis nuclear genome reveals the essential components for genetic control of cell number at the origin of multicellularity in the volvocine lineage.</title>
        <authorList>
            <person name="Featherston J."/>
            <person name="Arakaki Y."/>
            <person name="Hanschen E.R."/>
            <person name="Ferris P.J."/>
            <person name="Michod R.E."/>
            <person name="Olson B.J.S.C."/>
            <person name="Nozaki H."/>
            <person name="Durand P.M."/>
        </authorList>
    </citation>
    <scope>NUCLEOTIDE SEQUENCE [LARGE SCALE GENOMIC DNA]</scope>
    <source>
        <strain evidence="2 3">NIES-571</strain>
    </source>
</reference>